<dbReference type="PROSITE" id="PS51186">
    <property type="entry name" value="GNAT"/>
    <property type="match status" value="1"/>
</dbReference>
<dbReference type="SUPFAM" id="SSF55729">
    <property type="entry name" value="Acyl-CoA N-acyltransferases (Nat)"/>
    <property type="match status" value="1"/>
</dbReference>
<feature type="domain" description="N-acetyltransferase" evidence="1">
    <location>
        <begin position="1"/>
        <end position="166"/>
    </location>
</feature>
<dbReference type="GO" id="GO:0016747">
    <property type="term" value="F:acyltransferase activity, transferring groups other than amino-acyl groups"/>
    <property type="evidence" value="ECO:0007669"/>
    <property type="project" value="InterPro"/>
</dbReference>
<dbReference type="PANTHER" id="PTHR43415">
    <property type="entry name" value="SPERMIDINE N(1)-ACETYLTRANSFERASE"/>
    <property type="match status" value="1"/>
</dbReference>
<gene>
    <name evidence="2" type="ORF">AVDCRST_MAG26-3580</name>
</gene>
<proteinExistence type="predicted"/>
<dbReference type="AlphaFoldDB" id="A0A6J4JP67"/>
<evidence type="ECO:0000313" key="2">
    <source>
        <dbReference type="EMBL" id="CAA9283907.1"/>
    </source>
</evidence>
<accession>A0A6J4JP67</accession>
<reference evidence="2" key="1">
    <citation type="submission" date="2020-02" db="EMBL/GenBank/DDBJ databases">
        <authorList>
            <person name="Meier V. D."/>
        </authorList>
    </citation>
    <scope>NUCLEOTIDE SEQUENCE</scope>
    <source>
        <strain evidence="2">AVDCRST_MAG26</strain>
    </source>
</reference>
<dbReference type="InterPro" id="IPR016181">
    <property type="entry name" value="Acyl_CoA_acyltransferase"/>
</dbReference>
<dbReference type="EMBL" id="CADCTK010000836">
    <property type="protein sequence ID" value="CAA9283907.1"/>
    <property type="molecule type" value="Genomic_DNA"/>
</dbReference>
<dbReference type="CDD" id="cd04301">
    <property type="entry name" value="NAT_SF"/>
    <property type="match status" value="1"/>
</dbReference>
<evidence type="ECO:0000259" key="1">
    <source>
        <dbReference type="PROSITE" id="PS51186"/>
    </source>
</evidence>
<protein>
    <recommendedName>
        <fullName evidence="1">N-acetyltransferase domain-containing protein</fullName>
    </recommendedName>
</protein>
<organism evidence="2">
    <name type="scientific">uncultured Chloroflexia bacterium</name>
    <dbReference type="NCBI Taxonomy" id="1672391"/>
    <lineage>
        <taxon>Bacteria</taxon>
        <taxon>Bacillati</taxon>
        <taxon>Chloroflexota</taxon>
        <taxon>Chloroflexia</taxon>
        <taxon>environmental samples</taxon>
    </lineage>
</organism>
<dbReference type="InterPro" id="IPR000182">
    <property type="entry name" value="GNAT_dom"/>
</dbReference>
<dbReference type="PANTHER" id="PTHR43415:SF3">
    <property type="entry name" value="GNAT-FAMILY ACETYLTRANSFERASE"/>
    <property type="match status" value="1"/>
</dbReference>
<name>A0A6J4JP67_9CHLR</name>
<dbReference type="Gene3D" id="3.40.630.30">
    <property type="match status" value="1"/>
</dbReference>
<sequence length="175" mass="19892">MTLRSLRREDLPLLCRFNNDVEVELAGGGDPPIPQAIERLEAEFDQEAARGGRDGARFAIEADAKFIGQCALFNFDETARRCELGITIGDKAYWGRGYGREAVNLLLEYAFRLRNLHRVWLMVLGNNERALRSYRACGFVEEGRLREHAWGNGAYLELVCMGVLRDEWLRAQTAP</sequence>
<dbReference type="Pfam" id="PF13302">
    <property type="entry name" value="Acetyltransf_3"/>
    <property type="match status" value="1"/>
</dbReference>